<accession>A0ACC6QAF4</accession>
<evidence type="ECO:0000313" key="1">
    <source>
        <dbReference type="EMBL" id="MEJ8655265.1"/>
    </source>
</evidence>
<evidence type="ECO:0000313" key="2">
    <source>
        <dbReference type="Proteomes" id="UP001375539"/>
    </source>
</evidence>
<dbReference type="Proteomes" id="UP001375539">
    <property type="component" value="Unassembled WGS sequence"/>
</dbReference>
<gene>
    <name evidence="1" type="ORF">WKI58_01780</name>
</gene>
<keyword evidence="2" id="KW-1185">Reference proteome</keyword>
<reference evidence="1" key="1">
    <citation type="submission" date="2024-03" db="EMBL/GenBank/DDBJ databases">
        <title>Novel Streptomyces species of biotechnological and ecological value are a feature of Machair soil.</title>
        <authorList>
            <person name="Prole J.R."/>
            <person name="Goodfellow M."/>
            <person name="Allenby N."/>
            <person name="Ward A.C."/>
        </authorList>
    </citation>
    <scope>NUCLEOTIDE SEQUENCE</scope>
    <source>
        <strain evidence="1">MS1.AVA.4</strain>
    </source>
</reference>
<protein>
    <submittedName>
        <fullName evidence="1">DUF1876 domain-containing protein</fullName>
    </submittedName>
</protein>
<organism evidence="1 2">
    <name type="scientific">Streptomyces pratisoli</name>
    <dbReference type="NCBI Taxonomy" id="3139917"/>
    <lineage>
        <taxon>Bacteria</taxon>
        <taxon>Bacillati</taxon>
        <taxon>Actinomycetota</taxon>
        <taxon>Actinomycetes</taxon>
        <taxon>Kitasatosporales</taxon>
        <taxon>Streptomycetaceae</taxon>
        <taxon>Streptomyces</taxon>
    </lineage>
</organism>
<sequence length="94" mass="10224">MARTAEWRIRLDLFEEGRTTKAHARLDTGTTVLTGRGVARCHPVDPDVPEIGDELAASRACHDLGRQLMMAAYGDIETLHHGYTIPDSGPGAAR</sequence>
<comment type="caution">
    <text evidence="1">The sequence shown here is derived from an EMBL/GenBank/DDBJ whole genome shotgun (WGS) entry which is preliminary data.</text>
</comment>
<proteinExistence type="predicted"/>
<dbReference type="EMBL" id="JBBKAI010000002">
    <property type="protein sequence ID" value="MEJ8655265.1"/>
    <property type="molecule type" value="Genomic_DNA"/>
</dbReference>
<name>A0ACC6QAF4_9ACTN</name>